<accession>A0ACC0YB38</accession>
<protein>
    <submittedName>
        <fullName evidence="1">Uncharacterized protein</fullName>
    </submittedName>
</protein>
<evidence type="ECO:0000313" key="2">
    <source>
        <dbReference type="Proteomes" id="UP001163603"/>
    </source>
</evidence>
<keyword evidence="2" id="KW-1185">Reference proteome</keyword>
<evidence type="ECO:0000313" key="1">
    <source>
        <dbReference type="EMBL" id="KAJ0034153.1"/>
    </source>
</evidence>
<gene>
    <name evidence="1" type="ORF">Pint_25904</name>
</gene>
<dbReference type="EMBL" id="CM047742">
    <property type="protein sequence ID" value="KAJ0034153.1"/>
    <property type="molecule type" value="Genomic_DNA"/>
</dbReference>
<dbReference type="Proteomes" id="UP001163603">
    <property type="component" value="Chromosome 7"/>
</dbReference>
<reference evidence="2" key="1">
    <citation type="journal article" date="2023" name="G3 (Bethesda)">
        <title>Genome assembly and association tests identify interacting loci associated with vigor, precocity, and sex in interspecific pistachio rootstocks.</title>
        <authorList>
            <person name="Palmer W."/>
            <person name="Jacygrad E."/>
            <person name="Sagayaradj S."/>
            <person name="Cavanaugh K."/>
            <person name="Han R."/>
            <person name="Bertier L."/>
            <person name="Beede B."/>
            <person name="Kafkas S."/>
            <person name="Golino D."/>
            <person name="Preece J."/>
            <person name="Michelmore R."/>
        </authorList>
    </citation>
    <scope>NUCLEOTIDE SEQUENCE [LARGE SCALE GENOMIC DNA]</scope>
</reference>
<comment type="caution">
    <text evidence="1">The sequence shown here is derived from an EMBL/GenBank/DDBJ whole genome shotgun (WGS) entry which is preliminary data.</text>
</comment>
<organism evidence="1 2">
    <name type="scientific">Pistacia integerrima</name>
    <dbReference type="NCBI Taxonomy" id="434235"/>
    <lineage>
        <taxon>Eukaryota</taxon>
        <taxon>Viridiplantae</taxon>
        <taxon>Streptophyta</taxon>
        <taxon>Embryophyta</taxon>
        <taxon>Tracheophyta</taxon>
        <taxon>Spermatophyta</taxon>
        <taxon>Magnoliopsida</taxon>
        <taxon>eudicotyledons</taxon>
        <taxon>Gunneridae</taxon>
        <taxon>Pentapetalae</taxon>
        <taxon>rosids</taxon>
        <taxon>malvids</taxon>
        <taxon>Sapindales</taxon>
        <taxon>Anacardiaceae</taxon>
        <taxon>Pistacia</taxon>
    </lineage>
</organism>
<name>A0ACC0YB38_9ROSI</name>
<proteinExistence type="predicted"/>
<sequence length="210" mass="23547">MVVLLLRHRKASASGISSILRGHVESFGQNRETKFGALVAVDVMIKNRPHTWYPCARNKIRKVVLHVGPTNSGKTHQLKRLESSSTAIQNWPTSCFSFLPYTGIYCGPLRLLAWEVAKRLNKANVPCDLITGQEREEVDGAKLFISPLILESSFFVCLMSLCTFPFQMLGCRTRGFSFTRALLGISADELHLWGDQAAIPLIQEILKSNW</sequence>